<accession>A0A6J5LDJ0</accession>
<dbReference type="EMBL" id="LR796262">
    <property type="protein sequence ID" value="CAB4132604.1"/>
    <property type="molecule type" value="Genomic_DNA"/>
</dbReference>
<protein>
    <submittedName>
        <fullName evidence="1">Uncharacterized protein</fullName>
    </submittedName>
</protein>
<sequence>MAGFQNIVDIQQKMTVNNRRTVGQQVTRSGQVSVAQYLTSVPWVFTVIPHNYLYYPQVRDVIQAIDNLDRQLPDYIQFSSSTLSWFTQNQGTATVATLNGTPTPNSQTINLTSNGTYKAGDFISIGGYVYKITADSTGSVIFINRPLIGSPSSSATVLLGNACQFYVVAEQCPTYSLTPMTNGAFVEWSGPFVFREYITS</sequence>
<evidence type="ECO:0000313" key="1">
    <source>
        <dbReference type="EMBL" id="CAB4132604.1"/>
    </source>
</evidence>
<reference evidence="1" key="1">
    <citation type="submission" date="2020-04" db="EMBL/GenBank/DDBJ databases">
        <authorList>
            <person name="Chiriac C."/>
            <person name="Salcher M."/>
            <person name="Ghai R."/>
            <person name="Kavagutti S V."/>
        </authorList>
    </citation>
    <scope>NUCLEOTIDE SEQUENCE</scope>
</reference>
<proteinExistence type="predicted"/>
<name>A0A6J5LDJ0_9CAUD</name>
<organism evidence="1">
    <name type="scientific">uncultured Caudovirales phage</name>
    <dbReference type="NCBI Taxonomy" id="2100421"/>
    <lineage>
        <taxon>Viruses</taxon>
        <taxon>Duplodnaviria</taxon>
        <taxon>Heunggongvirae</taxon>
        <taxon>Uroviricota</taxon>
        <taxon>Caudoviricetes</taxon>
        <taxon>Peduoviridae</taxon>
        <taxon>Maltschvirus</taxon>
        <taxon>Maltschvirus maltsch</taxon>
    </lineage>
</organism>
<gene>
    <name evidence="1" type="ORF">UFOVP261_40</name>
</gene>